<dbReference type="GO" id="GO:0022857">
    <property type="term" value="F:transmembrane transporter activity"/>
    <property type="evidence" value="ECO:0007669"/>
    <property type="project" value="UniProtKB-UniRule"/>
</dbReference>
<evidence type="ECO:0000256" key="3">
    <source>
        <dbReference type="ARBA" id="ARBA00022519"/>
    </source>
</evidence>
<accession>A0A2M8J7D5</accession>
<reference evidence="9 10" key="1">
    <citation type="journal article" date="2018" name="Int. J. Syst. Evol. Microbiol.">
        <title>Pseudooceanicola lipolyticus sp. nov., a marine alphaproteobacterium, reclassification of Oceanicola flagellatus as Pseudooceanicola flagellatus comb. nov. and emended description of the genus Pseudooceanicola.</title>
        <authorList>
            <person name="Huang M.-M."/>
            <person name="Guo L.-L."/>
            <person name="Wu Y.-H."/>
            <person name="Lai Q.-L."/>
            <person name="Shao Z.-Z."/>
            <person name="Wang C.-S."/>
            <person name="Wu M."/>
            <person name="Xu X.-W."/>
        </authorList>
    </citation>
    <scope>NUCLEOTIDE SEQUENCE [LARGE SCALE GENOMIC DNA]</scope>
    <source>
        <strain evidence="9 10">157</strain>
    </source>
</reference>
<keyword evidence="6 7" id="KW-0472">Membrane</keyword>
<feature type="transmembrane region" description="Helical" evidence="7">
    <location>
        <begin position="340"/>
        <end position="361"/>
    </location>
</feature>
<dbReference type="InterPro" id="IPR010656">
    <property type="entry name" value="DctM"/>
</dbReference>
<keyword evidence="3 7" id="KW-0997">Cell inner membrane</keyword>
<keyword evidence="10" id="KW-1185">Reference proteome</keyword>
<feature type="transmembrane region" description="Helical" evidence="7">
    <location>
        <begin position="312"/>
        <end position="333"/>
    </location>
</feature>
<comment type="function">
    <text evidence="7">Part of the tripartite ATP-independent periplasmic (TRAP) transport system.</text>
</comment>
<feature type="transmembrane region" description="Helical" evidence="7">
    <location>
        <begin position="99"/>
        <end position="124"/>
    </location>
</feature>
<evidence type="ECO:0000256" key="4">
    <source>
        <dbReference type="ARBA" id="ARBA00022692"/>
    </source>
</evidence>
<evidence type="ECO:0000256" key="7">
    <source>
        <dbReference type="RuleBase" id="RU369079"/>
    </source>
</evidence>
<comment type="similarity">
    <text evidence="7">Belongs to the TRAP transporter large permease family.</text>
</comment>
<feature type="transmembrane region" description="Helical" evidence="7">
    <location>
        <begin position="367"/>
        <end position="393"/>
    </location>
</feature>
<keyword evidence="2" id="KW-1003">Cell membrane</keyword>
<proteinExistence type="inferred from homology"/>
<dbReference type="OrthoDB" id="9790209at2"/>
<dbReference type="NCBIfam" id="TIGR00786">
    <property type="entry name" value="dctM"/>
    <property type="match status" value="1"/>
</dbReference>
<dbReference type="Pfam" id="PF06808">
    <property type="entry name" value="DctM"/>
    <property type="match status" value="1"/>
</dbReference>
<feature type="transmembrane region" description="Helical" evidence="7">
    <location>
        <begin position="278"/>
        <end position="300"/>
    </location>
</feature>
<gene>
    <name evidence="9" type="ORF">CVM52_00735</name>
</gene>
<dbReference type="RefSeq" id="WP_100160814.1">
    <property type="nucleotide sequence ID" value="NZ_PGTB01000001.1"/>
</dbReference>
<dbReference type="PANTHER" id="PTHR33362:SF5">
    <property type="entry name" value="C4-DICARBOXYLATE TRAP TRANSPORTER LARGE PERMEASE PROTEIN DCTM"/>
    <property type="match status" value="1"/>
</dbReference>
<protein>
    <recommendedName>
        <fullName evidence="7">TRAP transporter large permease protein</fullName>
    </recommendedName>
</protein>
<dbReference type="EMBL" id="PGTB01000001">
    <property type="protein sequence ID" value="PJE38685.1"/>
    <property type="molecule type" value="Genomic_DNA"/>
</dbReference>
<feature type="transmembrane region" description="Helical" evidence="7">
    <location>
        <begin position="248"/>
        <end position="266"/>
    </location>
</feature>
<sequence>MSSYEIGLTMFGGVLAMLILRVPVAVSMLVAGGLGYAAILGWAPLLANLKTLMFSRFSSYTLSIIPLFLLMGEFATKSGMSTGLFRCARAYLGHRPGGLALATIGGCAAFGALCGSSIATAATMTHVAGPEMRRHGYSGALTTGTLAGGGTLGILIPPSVILVIYALYTEQSIGALFVAAMIPGLLAVLGYMAVIWVYVKISPQSAPTAERHGWAIRLRETRAVWSAGLVFFVVVGGIYNGWFSPTEAAAIGAVAVGLLGVVNGTIRWRQFQEAVQSTAINTAFIFLILLGAELFSSALALTRMPAELSAQIVALELPPYAIISIILLVYLVLGCVLESLAMVLLTLPVFVPVVLGLDLGMSPAQTLIWFGILVLIAVEVGMISPPFGLNLFVINSMTKDVPMSATYLGVAGFCIVDILRLALLMLVPGLTLWLTGVS</sequence>
<comment type="subcellular location">
    <subcellularLocation>
        <location evidence="1 7">Cell inner membrane</location>
        <topology evidence="1 7">Multi-pass membrane protein</topology>
    </subcellularLocation>
</comment>
<keyword evidence="5 7" id="KW-1133">Transmembrane helix</keyword>
<feature type="transmembrane region" description="Helical" evidence="7">
    <location>
        <begin position="405"/>
        <end position="434"/>
    </location>
</feature>
<dbReference type="AlphaFoldDB" id="A0A2M8J7D5"/>
<dbReference type="PIRSF" id="PIRSF006066">
    <property type="entry name" value="HI0050"/>
    <property type="match status" value="1"/>
</dbReference>
<feature type="transmembrane region" description="Helical" evidence="7">
    <location>
        <begin position="57"/>
        <end position="75"/>
    </location>
</feature>
<keyword evidence="7" id="KW-0813">Transport</keyword>
<feature type="domain" description="TRAP C4-dicarboxylate transport system permease DctM subunit" evidence="8">
    <location>
        <begin position="11"/>
        <end position="430"/>
    </location>
</feature>
<feature type="transmembrane region" description="Helical" evidence="7">
    <location>
        <begin position="222"/>
        <end position="242"/>
    </location>
</feature>
<evidence type="ECO:0000256" key="6">
    <source>
        <dbReference type="ARBA" id="ARBA00023136"/>
    </source>
</evidence>
<comment type="caution">
    <text evidence="9">The sequence shown here is derived from an EMBL/GenBank/DDBJ whole genome shotgun (WGS) entry which is preliminary data.</text>
</comment>
<evidence type="ECO:0000256" key="2">
    <source>
        <dbReference type="ARBA" id="ARBA00022475"/>
    </source>
</evidence>
<evidence type="ECO:0000313" key="9">
    <source>
        <dbReference type="EMBL" id="PJE38685.1"/>
    </source>
</evidence>
<feature type="transmembrane region" description="Helical" evidence="7">
    <location>
        <begin position="20"/>
        <end position="45"/>
    </location>
</feature>
<dbReference type="PANTHER" id="PTHR33362">
    <property type="entry name" value="SIALIC ACID TRAP TRANSPORTER PERMEASE PROTEIN SIAT-RELATED"/>
    <property type="match status" value="1"/>
</dbReference>
<comment type="subunit">
    <text evidence="7">The complex comprises the extracytoplasmic solute receptor protein and the two transmembrane proteins.</text>
</comment>
<feature type="transmembrane region" description="Helical" evidence="7">
    <location>
        <begin position="145"/>
        <end position="168"/>
    </location>
</feature>
<evidence type="ECO:0000259" key="8">
    <source>
        <dbReference type="Pfam" id="PF06808"/>
    </source>
</evidence>
<dbReference type="GO" id="GO:0005886">
    <property type="term" value="C:plasma membrane"/>
    <property type="evidence" value="ECO:0007669"/>
    <property type="project" value="UniProtKB-SubCell"/>
</dbReference>
<organism evidence="9 10">
    <name type="scientific">Pseudooceanicola lipolyticus</name>
    <dbReference type="NCBI Taxonomy" id="2029104"/>
    <lineage>
        <taxon>Bacteria</taxon>
        <taxon>Pseudomonadati</taxon>
        <taxon>Pseudomonadota</taxon>
        <taxon>Alphaproteobacteria</taxon>
        <taxon>Rhodobacterales</taxon>
        <taxon>Paracoccaceae</taxon>
        <taxon>Pseudooceanicola</taxon>
    </lineage>
</organism>
<name>A0A2M8J7D5_9RHOB</name>
<dbReference type="Proteomes" id="UP000231553">
    <property type="component" value="Unassembled WGS sequence"/>
</dbReference>
<evidence type="ECO:0000256" key="5">
    <source>
        <dbReference type="ARBA" id="ARBA00022989"/>
    </source>
</evidence>
<feature type="transmembrane region" description="Helical" evidence="7">
    <location>
        <begin position="174"/>
        <end position="201"/>
    </location>
</feature>
<dbReference type="InterPro" id="IPR004681">
    <property type="entry name" value="TRAP_DctM"/>
</dbReference>
<evidence type="ECO:0000256" key="1">
    <source>
        <dbReference type="ARBA" id="ARBA00004429"/>
    </source>
</evidence>
<keyword evidence="4 7" id="KW-0812">Transmembrane</keyword>
<evidence type="ECO:0000313" key="10">
    <source>
        <dbReference type="Proteomes" id="UP000231553"/>
    </source>
</evidence>